<protein>
    <submittedName>
        <fullName evidence="1">Uncharacterized protein</fullName>
    </submittedName>
</protein>
<feature type="non-terminal residue" evidence="1">
    <location>
        <position position="38"/>
    </location>
</feature>
<proteinExistence type="predicted"/>
<comment type="caution">
    <text evidence="1">The sequence shown here is derived from an EMBL/GenBank/DDBJ whole genome shotgun (WGS) entry which is preliminary data.</text>
</comment>
<dbReference type="AlphaFoldDB" id="X0X108"/>
<accession>X0X108</accession>
<dbReference type="EMBL" id="BARS01045815">
    <property type="protein sequence ID" value="GAG36874.1"/>
    <property type="molecule type" value="Genomic_DNA"/>
</dbReference>
<reference evidence="1" key="1">
    <citation type="journal article" date="2014" name="Front. Microbiol.">
        <title>High frequency of phylogenetically diverse reductive dehalogenase-homologous genes in deep subseafloor sedimentary metagenomes.</title>
        <authorList>
            <person name="Kawai M."/>
            <person name="Futagami T."/>
            <person name="Toyoda A."/>
            <person name="Takaki Y."/>
            <person name="Nishi S."/>
            <person name="Hori S."/>
            <person name="Arai W."/>
            <person name="Tsubouchi T."/>
            <person name="Morono Y."/>
            <person name="Uchiyama I."/>
            <person name="Ito T."/>
            <person name="Fujiyama A."/>
            <person name="Inagaki F."/>
            <person name="Takami H."/>
        </authorList>
    </citation>
    <scope>NUCLEOTIDE SEQUENCE</scope>
    <source>
        <strain evidence="1">Expedition CK06-06</strain>
    </source>
</reference>
<evidence type="ECO:0000313" key="1">
    <source>
        <dbReference type="EMBL" id="GAG36874.1"/>
    </source>
</evidence>
<organism evidence="1">
    <name type="scientific">marine sediment metagenome</name>
    <dbReference type="NCBI Taxonomy" id="412755"/>
    <lineage>
        <taxon>unclassified sequences</taxon>
        <taxon>metagenomes</taxon>
        <taxon>ecological metagenomes</taxon>
    </lineage>
</organism>
<gene>
    <name evidence="1" type="ORF">S01H1_69048</name>
</gene>
<name>X0X108_9ZZZZ</name>
<sequence>MAQWTSIEDESGMTYVTTTPHFAWENGNAQIRTDDVDV</sequence>